<comment type="caution">
    <text evidence="3">The sequence shown here is derived from an EMBL/GenBank/DDBJ whole genome shotgun (WGS) entry which is preliminary data.</text>
</comment>
<dbReference type="STRING" id="1235814.GCA_000613385_00160"/>
<reference evidence="2 5" key="2">
    <citation type="journal article" date="2020" name="Microbiome">
        <title>Single-cell genomics of uncultured bacteria reveals dietary fiber responders in the mouse gut microbiota.</title>
        <authorList>
            <person name="Chijiiwa R."/>
            <person name="Hosokawa M."/>
            <person name="Kogawa M."/>
            <person name="Nishikawa Y."/>
            <person name="Ide K."/>
            <person name="Sakanashi C."/>
            <person name="Takahashi K."/>
            <person name="Takeyama H."/>
        </authorList>
    </citation>
    <scope>NUCLEOTIDE SEQUENCE [LARGE SCALE GENOMIC DNA]</scope>
    <source>
        <strain evidence="2">IMSAGC_001</strain>
    </source>
</reference>
<evidence type="ECO:0000313" key="5">
    <source>
        <dbReference type="Proteomes" id="UP000491181"/>
    </source>
</evidence>
<dbReference type="EMBL" id="RAZM01000088">
    <property type="protein sequence ID" value="RLT78690.1"/>
    <property type="molecule type" value="Genomic_DNA"/>
</dbReference>
<dbReference type="Pfam" id="PF14898">
    <property type="entry name" value="DUF4491"/>
    <property type="match status" value="1"/>
</dbReference>
<name>A0A3L7Z1D4_9BACE</name>
<reference evidence="3 4" key="1">
    <citation type="submission" date="2018-09" db="EMBL/GenBank/DDBJ databases">
        <title>Murine metabolic-syndrome-specific gut microbial biobank.</title>
        <authorList>
            <person name="Liu C."/>
        </authorList>
    </citation>
    <scope>NUCLEOTIDE SEQUENCE [LARGE SCALE GENOMIC DNA]</scope>
    <source>
        <strain evidence="3 4">0.1X-D8-26</strain>
    </source>
</reference>
<gene>
    <name evidence="3" type="ORF">D7Y07_17790</name>
    <name evidence="2" type="ORF">IMSAGC001_02396</name>
</gene>
<dbReference type="Proteomes" id="UP000491181">
    <property type="component" value="Unassembled WGS sequence"/>
</dbReference>
<evidence type="ECO:0000256" key="1">
    <source>
        <dbReference type="SAM" id="Phobius"/>
    </source>
</evidence>
<proteinExistence type="predicted"/>
<feature type="transmembrane region" description="Helical" evidence="1">
    <location>
        <begin position="41"/>
        <end position="72"/>
    </location>
</feature>
<evidence type="ECO:0000313" key="3">
    <source>
        <dbReference type="EMBL" id="RLT78690.1"/>
    </source>
</evidence>
<evidence type="ECO:0000313" key="4">
    <source>
        <dbReference type="Proteomes" id="UP000267159"/>
    </source>
</evidence>
<feature type="transmembrane region" description="Helical" evidence="1">
    <location>
        <begin position="7"/>
        <end position="29"/>
    </location>
</feature>
<protein>
    <submittedName>
        <fullName evidence="3">DUF4491 family protein</fullName>
    </submittedName>
</protein>
<organism evidence="3 4">
    <name type="scientific">Bacteroides acidifaciens</name>
    <dbReference type="NCBI Taxonomy" id="85831"/>
    <lineage>
        <taxon>Bacteria</taxon>
        <taxon>Pseudomonadati</taxon>
        <taxon>Bacteroidota</taxon>
        <taxon>Bacteroidia</taxon>
        <taxon>Bacteroidales</taxon>
        <taxon>Bacteroidaceae</taxon>
        <taxon>Bacteroides</taxon>
    </lineage>
</organism>
<sequence>MEFLNEYHLAGLFIGICTFLIIGLFHPVVVKAEYYWGTKCWWIFLVLGITGVIASLSIDNVILSSLLGVFAFSSFWTIKEVFEQEERVQKGWFPKNPKRKYKFRK</sequence>
<accession>A0A3L7Z1D4</accession>
<keyword evidence="1" id="KW-1133">Transmembrane helix</keyword>
<dbReference type="RefSeq" id="WP_121767184.1">
    <property type="nucleotide sequence ID" value="NZ_BLLS01000068.1"/>
</dbReference>
<evidence type="ECO:0000313" key="2">
    <source>
        <dbReference type="EMBL" id="GFH86973.1"/>
    </source>
</evidence>
<keyword evidence="1" id="KW-0472">Membrane</keyword>
<dbReference type="AlphaFoldDB" id="A0A3L7Z1D4"/>
<keyword evidence="1" id="KW-0812">Transmembrane</keyword>
<dbReference type="EMBL" id="BLLS01000068">
    <property type="protein sequence ID" value="GFH86973.1"/>
    <property type="molecule type" value="Genomic_DNA"/>
</dbReference>
<dbReference type="Proteomes" id="UP000267159">
    <property type="component" value="Unassembled WGS sequence"/>
</dbReference>
<dbReference type="InterPro" id="IPR027890">
    <property type="entry name" value="DUF4491"/>
</dbReference>